<feature type="non-terminal residue" evidence="1">
    <location>
        <position position="1"/>
    </location>
</feature>
<comment type="caution">
    <text evidence="1">The sequence shown here is derived from an EMBL/GenBank/DDBJ whole genome shotgun (WGS) entry which is preliminary data.</text>
</comment>
<dbReference type="AlphaFoldDB" id="A0A6N2BAF9"/>
<proteinExistence type="predicted"/>
<sequence length="111" mass="11571">PNKAMHGRIRPDAQNHSMMHTWKFVTYANFLVEVKSGRQFWSCPYYAVDEHVRGVLGAAGGLPLALFAGVADALGVIGVADALGALGVADGLLLNLFAGPGDALTVASGLH</sequence>
<gene>
    <name evidence="1" type="ORF">EJD97_013711</name>
</gene>
<name>A0A6N2BAF9_SOLCI</name>
<evidence type="ECO:0000313" key="1">
    <source>
        <dbReference type="EMBL" id="TMW91942.1"/>
    </source>
</evidence>
<organism evidence="1">
    <name type="scientific">Solanum chilense</name>
    <name type="common">Tomato</name>
    <name type="synonym">Lycopersicon chilense</name>
    <dbReference type="NCBI Taxonomy" id="4083"/>
    <lineage>
        <taxon>Eukaryota</taxon>
        <taxon>Viridiplantae</taxon>
        <taxon>Streptophyta</taxon>
        <taxon>Embryophyta</taxon>
        <taxon>Tracheophyta</taxon>
        <taxon>Spermatophyta</taxon>
        <taxon>Magnoliopsida</taxon>
        <taxon>eudicotyledons</taxon>
        <taxon>Gunneridae</taxon>
        <taxon>Pentapetalae</taxon>
        <taxon>asterids</taxon>
        <taxon>lamiids</taxon>
        <taxon>Solanales</taxon>
        <taxon>Solanaceae</taxon>
        <taxon>Solanoideae</taxon>
        <taxon>Solaneae</taxon>
        <taxon>Solanum</taxon>
        <taxon>Solanum subgen. Lycopersicon</taxon>
    </lineage>
</organism>
<dbReference type="EMBL" id="RXGB01003519">
    <property type="protein sequence ID" value="TMW91942.1"/>
    <property type="molecule type" value="Genomic_DNA"/>
</dbReference>
<protein>
    <submittedName>
        <fullName evidence="1">Uncharacterized protein</fullName>
    </submittedName>
</protein>
<accession>A0A6N2BAF9</accession>
<feature type="non-terminal residue" evidence="1">
    <location>
        <position position="111"/>
    </location>
</feature>
<reference evidence="1" key="1">
    <citation type="submission" date="2019-05" db="EMBL/GenBank/DDBJ databases">
        <title>The de novo reference genome and transcriptome assemblies of the wild tomato species Solanum chilense.</title>
        <authorList>
            <person name="Stam R."/>
            <person name="Nosenko T."/>
            <person name="Hoerger A.C."/>
            <person name="Stephan W."/>
            <person name="Seidel M.A."/>
            <person name="Kuhn J.M.M."/>
            <person name="Haberer G."/>
            <person name="Tellier A."/>
        </authorList>
    </citation>
    <scope>NUCLEOTIDE SEQUENCE</scope>
    <source>
        <tissue evidence="1">Mature leaves</tissue>
    </source>
</reference>